<dbReference type="EMBL" id="CAJVPI010003064">
    <property type="protein sequence ID" value="CAG8653624.1"/>
    <property type="molecule type" value="Genomic_DNA"/>
</dbReference>
<proteinExistence type="predicted"/>
<accession>A0A9N9DYZ5</accession>
<feature type="compositionally biased region" description="Basic and acidic residues" evidence="2">
    <location>
        <begin position="119"/>
        <end position="134"/>
    </location>
</feature>
<evidence type="ECO:0000313" key="4">
    <source>
        <dbReference type="Proteomes" id="UP000789739"/>
    </source>
</evidence>
<evidence type="ECO:0000313" key="3">
    <source>
        <dbReference type="EMBL" id="CAG8653624.1"/>
    </source>
</evidence>
<organism evidence="3 4">
    <name type="scientific">Paraglomus brasilianum</name>
    <dbReference type="NCBI Taxonomy" id="144538"/>
    <lineage>
        <taxon>Eukaryota</taxon>
        <taxon>Fungi</taxon>
        <taxon>Fungi incertae sedis</taxon>
        <taxon>Mucoromycota</taxon>
        <taxon>Glomeromycotina</taxon>
        <taxon>Glomeromycetes</taxon>
        <taxon>Paraglomerales</taxon>
        <taxon>Paraglomeraceae</taxon>
        <taxon>Paraglomus</taxon>
    </lineage>
</organism>
<feature type="compositionally biased region" description="Polar residues" evidence="2">
    <location>
        <begin position="140"/>
        <end position="151"/>
    </location>
</feature>
<comment type="caution">
    <text evidence="3">The sequence shown here is derived from an EMBL/GenBank/DDBJ whole genome shotgun (WGS) entry which is preliminary data.</text>
</comment>
<protein>
    <submittedName>
        <fullName evidence="3">7614_t:CDS:1</fullName>
    </submittedName>
</protein>
<feature type="region of interest" description="Disordered" evidence="2">
    <location>
        <begin position="259"/>
        <end position="284"/>
    </location>
</feature>
<gene>
    <name evidence="3" type="ORF">PBRASI_LOCUS10394</name>
</gene>
<feature type="non-terminal residue" evidence="3">
    <location>
        <position position="284"/>
    </location>
</feature>
<name>A0A9N9DYZ5_9GLOM</name>
<feature type="compositionally biased region" description="Polar residues" evidence="2">
    <location>
        <begin position="263"/>
        <end position="277"/>
    </location>
</feature>
<sequence>MEVKSNPRGKAGIDDSELNKFRDQMLEAVKNSKELYETTSKANNPEVEQAKTSAIEIIERELKKKNLKVEDLEERYRNYQEQINSLDKVWRIRSLRDKITTFIRRQKVNYNKNRDVKINELGDKAGEQEDRGGEKVGGQQPRSNQNNSQGKNKFPEKQDTDGGIYQPNETSVESEFDSWDSLSKEELIDEIKKSRSDNNRLQKIIISLETRIKELEEEIAELKAEKAKTSEVSEQQEISQEIRQKELKLQELRKSLMEVNGKSDGSPSSQSANNFPTSLLVVGA</sequence>
<dbReference type="Proteomes" id="UP000789739">
    <property type="component" value="Unassembled WGS sequence"/>
</dbReference>
<evidence type="ECO:0000256" key="2">
    <source>
        <dbReference type="SAM" id="MobiDB-lite"/>
    </source>
</evidence>
<evidence type="ECO:0000256" key="1">
    <source>
        <dbReference type="SAM" id="Coils"/>
    </source>
</evidence>
<feature type="region of interest" description="Disordered" evidence="2">
    <location>
        <begin position="119"/>
        <end position="177"/>
    </location>
</feature>
<keyword evidence="1" id="KW-0175">Coiled coil</keyword>
<keyword evidence="4" id="KW-1185">Reference proteome</keyword>
<dbReference type="OrthoDB" id="2449372at2759"/>
<reference evidence="3" key="1">
    <citation type="submission" date="2021-06" db="EMBL/GenBank/DDBJ databases">
        <authorList>
            <person name="Kallberg Y."/>
            <person name="Tangrot J."/>
            <person name="Rosling A."/>
        </authorList>
    </citation>
    <scope>NUCLEOTIDE SEQUENCE</scope>
    <source>
        <strain evidence="3">BR232B</strain>
    </source>
</reference>
<feature type="coiled-coil region" evidence="1">
    <location>
        <begin position="55"/>
        <end position="89"/>
    </location>
</feature>
<dbReference type="AlphaFoldDB" id="A0A9N9DYZ5"/>